<dbReference type="InterPro" id="IPR006094">
    <property type="entry name" value="Oxid_FAD_bind_N"/>
</dbReference>
<gene>
    <name evidence="8" type="ORF">F5878DRAFT_614476</name>
</gene>
<proteinExistence type="inferred from homology"/>
<evidence type="ECO:0000256" key="6">
    <source>
        <dbReference type="SAM" id="SignalP"/>
    </source>
</evidence>
<evidence type="ECO:0000256" key="3">
    <source>
        <dbReference type="ARBA" id="ARBA00022630"/>
    </source>
</evidence>
<dbReference type="Pfam" id="PF08031">
    <property type="entry name" value="BBE"/>
    <property type="match status" value="1"/>
</dbReference>
<dbReference type="PANTHER" id="PTHR42973">
    <property type="entry name" value="BINDING OXIDOREDUCTASE, PUTATIVE (AFU_ORTHOLOGUE AFUA_1G17690)-RELATED"/>
    <property type="match status" value="1"/>
</dbReference>
<protein>
    <submittedName>
        <fullName evidence="8">Glucooligosaccharide oxidase</fullName>
    </submittedName>
</protein>
<feature type="signal peptide" evidence="6">
    <location>
        <begin position="1"/>
        <end position="23"/>
    </location>
</feature>
<dbReference type="InterPro" id="IPR016169">
    <property type="entry name" value="FAD-bd_PCMH_sub2"/>
</dbReference>
<feature type="domain" description="FAD-binding PCMH-type" evidence="7">
    <location>
        <begin position="59"/>
        <end position="231"/>
    </location>
</feature>
<feature type="chain" id="PRO_5041341728" evidence="6">
    <location>
        <begin position="24"/>
        <end position="502"/>
    </location>
</feature>
<dbReference type="PROSITE" id="PS51387">
    <property type="entry name" value="FAD_PCMH"/>
    <property type="match status" value="1"/>
</dbReference>
<keyword evidence="4" id="KW-0274">FAD</keyword>
<comment type="caution">
    <text evidence="8">The sequence shown here is derived from an EMBL/GenBank/DDBJ whole genome shotgun (WGS) entry which is preliminary data.</text>
</comment>
<evidence type="ECO:0000313" key="8">
    <source>
        <dbReference type="EMBL" id="KAJ3840017.1"/>
    </source>
</evidence>
<dbReference type="InterPro" id="IPR036318">
    <property type="entry name" value="FAD-bd_PCMH-like_sf"/>
</dbReference>
<dbReference type="InterPro" id="IPR050416">
    <property type="entry name" value="FAD-linked_Oxidoreductase"/>
</dbReference>
<evidence type="ECO:0000256" key="4">
    <source>
        <dbReference type="ARBA" id="ARBA00022827"/>
    </source>
</evidence>
<comment type="cofactor">
    <cofactor evidence="1">
        <name>FAD</name>
        <dbReference type="ChEBI" id="CHEBI:57692"/>
    </cofactor>
</comment>
<keyword evidence="5" id="KW-0560">Oxidoreductase</keyword>
<reference evidence="8" key="1">
    <citation type="submission" date="2022-08" db="EMBL/GenBank/DDBJ databases">
        <authorList>
            <consortium name="DOE Joint Genome Institute"/>
            <person name="Min B."/>
            <person name="Riley R."/>
            <person name="Sierra-Patev S."/>
            <person name="Naranjo-Ortiz M."/>
            <person name="Looney B."/>
            <person name="Konkel Z."/>
            <person name="Slot J.C."/>
            <person name="Sakamoto Y."/>
            <person name="Steenwyk J.L."/>
            <person name="Rokas A."/>
            <person name="Carro J."/>
            <person name="Camarero S."/>
            <person name="Ferreira P."/>
            <person name="Molpeceres G."/>
            <person name="Ruiz-Duenas F.J."/>
            <person name="Serrano A."/>
            <person name="Henrissat B."/>
            <person name="Drula E."/>
            <person name="Hughes K.W."/>
            <person name="Mata J.L."/>
            <person name="Ishikawa N.K."/>
            <person name="Vargas-Isla R."/>
            <person name="Ushijima S."/>
            <person name="Smith C.A."/>
            <person name="Ahrendt S."/>
            <person name="Andreopoulos W."/>
            <person name="He G."/>
            <person name="Labutti K."/>
            <person name="Lipzen A."/>
            <person name="Ng V."/>
            <person name="Sandor L."/>
            <person name="Barry K."/>
            <person name="Martinez A.T."/>
            <person name="Xiao Y."/>
            <person name="Gibbons J.G."/>
            <person name="Terashima K."/>
            <person name="Hibbett D.S."/>
            <person name="Grigoriev I.V."/>
        </authorList>
    </citation>
    <scope>NUCLEOTIDE SEQUENCE</scope>
    <source>
        <strain evidence="8">TFB9207</strain>
    </source>
</reference>
<dbReference type="GO" id="GO:0016491">
    <property type="term" value="F:oxidoreductase activity"/>
    <property type="evidence" value="ECO:0007669"/>
    <property type="project" value="UniProtKB-KW"/>
</dbReference>
<dbReference type="PANTHER" id="PTHR42973:SF39">
    <property type="entry name" value="FAD-BINDING PCMH-TYPE DOMAIN-CONTAINING PROTEIN"/>
    <property type="match status" value="1"/>
</dbReference>
<dbReference type="EMBL" id="MU806098">
    <property type="protein sequence ID" value="KAJ3840017.1"/>
    <property type="molecule type" value="Genomic_DNA"/>
</dbReference>
<evidence type="ECO:0000313" key="9">
    <source>
        <dbReference type="Proteomes" id="UP001163846"/>
    </source>
</evidence>
<evidence type="ECO:0000256" key="5">
    <source>
        <dbReference type="ARBA" id="ARBA00023002"/>
    </source>
</evidence>
<dbReference type="InterPro" id="IPR016166">
    <property type="entry name" value="FAD-bd_PCMH"/>
</dbReference>
<accession>A0AA38UIV4</accession>
<dbReference type="GO" id="GO:0071949">
    <property type="term" value="F:FAD binding"/>
    <property type="evidence" value="ECO:0007669"/>
    <property type="project" value="InterPro"/>
</dbReference>
<organism evidence="8 9">
    <name type="scientific">Lentinula raphanica</name>
    <dbReference type="NCBI Taxonomy" id="153919"/>
    <lineage>
        <taxon>Eukaryota</taxon>
        <taxon>Fungi</taxon>
        <taxon>Dikarya</taxon>
        <taxon>Basidiomycota</taxon>
        <taxon>Agaricomycotina</taxon>
        <taxon>Agaricomycetes</taxon>
        <taxon>Agaricomycetidae</taxon>
        <taxon>Agaricales</taxon>
        <taxon>Marasmiineae</taxon>
        <taxon>Omphalotaceae</taxon>
        <taxon>Lentinula</taxon>
    </lineage>
</organism>
<keyword evidence="6" id="KW-0732">Signal</keyword>
<dbReference type="Gene3D" id="3.40.462.20">
    <property type="match status" value="1"/>
</dbReference>
<dbReference type="Gene3D" id="3.30.465.10">
    <property type="match status" value="1"/>
</dbReference>
<keyword evidence="3" id="KW-0285">Flavoprotein</keyword>
<name>A0AA38UIV4_9AGAR</name>
<keyword evidence="9" id="KW-1185">Reference proteome</keyword>
<evidence type="ECO:0000256" key="1">
    <source>
        <dbReference type="ARBA" id="ARBA00001974"/>
    </source>
</evidence>
<dbReference type="Proteomes" id="UP001163846">
    <property type="component" value="Unassembled WGS sequence"/>
</dbReference>
<comment type="similarity">
    <text evidence="2">Belongs to the oxygen-dependent FAD-linked oxidoreductase family.</text>
</comment>
<dbReference type="AlphaFoldDB" id="A0AA38UIV4"/>
<dbReference type="Pfam" id="PF01565">
    <property type="entry name" value="FAD_binding_4"/>
    <property type="match status" value="1"/>
</dbReference>
<dbReference type="SUPFAM" id="SSF56176">
    <property type="entry name" value="FAD-binding/transporter-associated domain-like"/>
    <property type="match status" value="1"/>
</dbReference>
<evidence type="ECO:0000256" key="2">
    <source>
        <dbReference type="ARBA" id="ARBA00005466"/>
    </source>
</evidence>
<evidence type="ECO:0000259" key="7">
    <source>
        <dbReference type="PROSITE" id="PS51387"/>
    </source>
</evidence>
<sequence>MLPKTLCFLTLACTIVSITICSAQNASELKGQLALQGIPALIQGDSGYTAASQPYNLRYTVEPIAIAYPTTSEQISTVVIVGASQKLNVVARSGGHSYIANGLGGTNGSLVVDLSQMKNITVNPVTGHAMIEPGNRLGDVALALNDAGRGLPHGRCTYVGIGGHSGFGGWGFASRMWGMTLDNIISATVVLSNGSIVTASEGSNPELYWAIRGSSASFGIVSSLEFRTHPVPSSATAYNFTWQMDIPTASAAFSAFQSWALNGSSVPPEFGGEIKFLKGQAYGQVELSFFGNYFGPDAKFNETIAPFFERLPTPDFANVTQGTWIEALAAIAVGNLNTSTHLDSNDTFYAKSLMAPEDVPLTNESMTTLVTYLAEVGFNSSDFWHVEVELYGGSRSVINQVGLNNTAFAHRNALFTFQPYASSPNLLPPYPKNGFSFVDGMVESLISGMPNDWQWSAYPNYVDDRLPDWRRRYYGAHYDRLRVLKAELDPTDMFRFPTSIEE</sequence>
<dbReference type="InterPro" id="IPR012951">
    <property type="entry name" value="BBE"/>
</dbReference>